<dbReference type="Proteomes" id="UP000887023">
    <property type="component" value="Chromosome"/>
</dbReference>
<proteinExistence type="predicted"/>
<evidence type="ECO:0000313" key="4">
    <source>
        <dbReference type="Proteomes" id="UP000887023"/>
    </source>
</evidence>
<sequence>MSWAGQWWDSEVVHGHKGPLLLAFVAFVVTFLTTRSITRLIRAGRGPFHNVKADGVHLHHSTPGVILLVTGGFLAVGADGRSVGNYLAAVLVGVGASLVLDEFAMILHLQDVYWTQEGQLSVNIVTLTAACIGLAASGVSPLGVSDLDDTARAVRGGVLLLLALHLVLVAITALKGKYPTALLGIFLGPLTWAAAVRMARPTSPWARWFYSPDKIDRARRRATDFDRRWAPVRTHWDDLIGGSPSVPAAEGAPPNEHPVAGSSTR</sequence>
<keyword evidence="2" id="KW-0812">Transmembrane</keyword>
<evidence type="ECO:0000256" key="2">
    <source>
        <dbReference type="SAM" id="Phobius"/>
    </source>
</evidence>
<evidence type="ECO:0000313" key="3">
    <source>
        <dbReference type="EMBL" id="QXQ14178.1"/>
    </source>
</evidence>
<protein>
    <recommendedName>
        <fullName evidence="5">Integral membrane protein</fullName>
    </recommendedName>
</protein>
<feature type="transmembrane region" description="Helical" evidence="2">
    <location>
        <begin position="180"/>
        <end position="199"/>
    </location>
</feature>
<feature type="transmembrane region" description="Helical" evidence="2">
    <location>
        <begin position="20"/>
        <end position="38"/>
    </location>
</feature>
<dbReference type="RefSeq" id="WP_066466961.1">
    <property type="nucleotide sequence ID" value="NZ_CBCRUZ010000020.1"/>
</dbReference>
<keyword evidence="4" id="KW-1185">Reference proteome</keyword>
<dbReference type="EMBL" id="CP079105">
    <property type="protein sequence ID" value="QXQ14178.1"/>
    <property type="molecule type" value="Genomic_DNA"/>
</dbReference>
<organism evidence="3 4">
    <name type="scientific">Skermania pinensis</name>
    <dbReference type="NCBI Taxonomy" id="39122"/>
    <lineage>
        <taxon>Bacteria</taxon>
        <taxon>Bacillati</taxon>
        <taxon>Actinomycetota</taxon>
        <taxon>Actinomycetes</taxon>
        <taxon>Mycobacteriales</taxon>
        <taxon>Gordoniaceae</taxon>
        <taxon>Skermania</taxon>
    </lineage>
</organism>
<reference evidence="3" key="1">
    <citation type="submission" date="2021-07" db="EMBL/GenBank/DDBJ databases">
        <title>Candidatus Kaistella beijingensis sp. nov. isolated from a municipal wastewater treatment plant is involved in sludge foaming.</title>
        <authorList>
            <person name="Song Y."/>
            <person name="Liu S.-J."/>
        </authorList>
    </citation>
    <scope>NUCLEOTIDE SEQUENCE</scope>
    <source>
        <strain evidence="3">DSM 43998</strain>
    </source>
</reference>
<name>A0ABX8S8I8_9ACTN</name>
<feature type="transmembrane region" description="Helical" evidence="2">
    <location>
        <begin position="156"/>
        <end position="174"/>
    </location>
</feature>
<gene>
    <name evidence="3" type="ORF">KV203_01660</name>
</gene>
<evidence type="ECO:0000256" key="1">
    <source>
        <dbReference type="SAM" id="MobiDB-lite"/>
    </source>
</evidence>
<feature type="transmembrane region" description="Helical" evidence="2">
    <location>
        <begin position="83"/>
        <end position="100"/>
    </location>
</feature>
<feature type="transmembrane region" description="Helical" evidence="2">
    <location>
        <begin position="120"/>
        <end position="144"/>
    </location>
</feature>
<keyword evidence="2" id="KW-0472">Membrane</keyword>
<feature type="transmembrane region" description="Helical" evidence="2">
    <location>
        <begin position="58"/>
        <end position="76"/>
    </location>
</feature>
<accession>A0ABX8S8I8</accession>
<evidence type="ECO:0008006" key="5">
    <source>
        <dbReference type="Google" id="ProtNLM"/>
    </source>
</evidence>
<keyword evidence="2" id="KW-1133">Transmembrane helix</keyword>
<feature type="region of interest" description="Disordered" evidence="1">
    <location>
        <begin position="240"/>
        <end position="265"/>
    </location>
</feature>